<proteinExistence type="predicted"/>
<dbReference type="EMBL" id="CAXHTB010000003">
    <property type="protein sequence ID" value="CAL0302923.1"/>
    <property type="molecule type" value="Genomic_DNA"/>
</dbReference>
<reference evidence="2 3" key="1">
    <citation type="submission" date="2024-03" db="EMBL/GenBank/DDBJ databases">
        <authorList>
            <person name="Martinez-Hernandez J."/>
        </authorList>
    </citation>
    <scope>NUCLEOTIDE SEQUENCE [LARGE SCALE GENOMIC DNA]</scope>
</reference>
<accession>A0AAV1W137</accession>
<dbReference type="PANTHER" id="PTHR23272:SF161">
    <property type="entry name" value="ZINC FINGER BED DOMAIN-CONTAINING PROTEIN RICESLEEPER 1-LIKE"/>
    <property type="match status" value="1"/>
</dbReference>
<organism evidence="2 3">
    <name type="scientific">Lupinus luteus</name>
    <name type="common">European yellow lupine</name>
    <dbReference type="NCBI Taxonomy" id="3873"/>
    <lineage>
        <taxon>Eukaryota</taxon>
        <taxon>Viridiplantae</taxon>
        <taxon>Streptophyta</taxon>
        <taxon>Embryophyta</taxon>
        <taxon>Tracheophyta</taxon>
        <taxon>Spermatophyta</taxon>
        <taxon>Magnoliopsida</taxon>
        <taxon>eudicotyledons</taxon>
        <taxon>Gunneridae</taxon>
        <taxon>Pentapetalae</taxon>
        <taxon>rosids</taxon>
        <taxon>fabids</taxon>
        <taxon>Fabales</taxon>
        <taxon>Fabaceae</taxon>
        <taxon>Papilionoideae</taxon>
        <taxon>50 kb inversion clade</taxon>
        <taxon>genistoids sensu lato</taxon>
        <taxon>core genistoids</taxon>
        <taxon>Genisteae</taxon>
        <taxon>Lupinus</taxon>
    </lineage>
</organism>
<protein>
    <recommendedName>
        <fullName evidence="1">HAT C-terminal dimerisation domain-containing protein</fullName>
    </recommendedName>
</protein>
<name>A0AAV1W137_LUPLU</name>
<evidence type="ECO:0000313" key="3">
    <source>
        <dbReference type="Proteomes" id="UP001497480"/>
    </source>
</evidence>
<dbReference type="InterPro" id="IPR012337">
    <property type="entry name" value="RNaseH-like_sf"/>
</dbReference>
<dbReference type="AlphaFoldDB" id="A0AAV1W137"/>
<dbReference type="SUPFAM" id="SSF53098">
    <property type="entry name" value="Ribonuclease H-like"/>
    <property type="match status" value="1"/>
</dbReference>
<dbReference type="InterPro" id="IPR008906">
    <property type="entry name" value="HATC_C_dom"/>
</dbReference>
<dbReference type="PANTHER" id="PTHR23272">
    <property type="entry name" value="BED FINGER-RELATED"/>
    <property type="match status" value="1"/>
</dbReference>
<feature type="domain" description="HAT C-terminal dimerisation" evidence="1">
    <location>
        <begin position="1"/>
        <end position="48"/>
    </location>
</feature>
<sequence>MARVVFVIPVSTVASELYFSTSGHVLDVFCSSLSPKMVEALICTQNWLNLVVLKFYDKDFDQFDSIEKIIGGQDLQLVVLSPRMHLEMMCVVPGNKAENKFMCP</sequence>
<evidence type="ECO:0000313" key="2">
    <source>
        <dbReference type="EMBL" id="CAL0302923.1"/>
    </source>
</evidence>
<dbReference type="GO" id="GO:0046983">
    <property type="term" value="F:protein dimerization activity"/>
    <property type="evidence" value="ECO:0007669"/>
    <property type="project" value="InterPro"/>
</dbReference>
<dbReference type="Proteomes" id="UP001497480">
    <property type="component" value="Unassembled WGS sequence"/>
</dbReference>
<gene>
    <name evidence="2" type="ORF">LLUT_LOCUS3983</name>
</gene>
<dbReference type="Pfam" id="PF05699">
    <property type="entry name" value="Dimer_Tnp_hAT"/>
    <property type="match status" value="1"/>
</dbReference>
<comment type="caution">
    <text evidence="2">The sequence shown here is derived from an EMBL/GenBank/DDBJ whole genome shotgun (WGS) entry which is preliminary data.</text>
</comment>
<keyword evidence="3" id="KW-1185">Reference proteome</keyword>
<evidence type="ECO:0000259" key="1">
    <source>
        <dbReference type="Pfam" id="PF05699"/>
    </source>
</evidence>